<dbReference type="Proteomes" id="UP000016933">
    <property type="component" value="Unassembled WGS sequence"/>
</dbReference>
<dbReference type="HOGENOM" id="CLU_563847_0_0_1"/>
<dbReference type="AlphaFoldDB" id="N1PGZ4"/>
<protein>
    <submittedName>
        <fullName evidence="2">Uncharacterized protein</fullName>
    </submittedName>
</protein>
<sequence length="484" mass="54580">MASSLPEELLHSIFSHLQPKLAEPYEGPCSKANRLLCSTLVNVCRVNKTCYRLASPLLYETIEIYGPKNYRRSRPALSGYPSNLLPLVRTLCGNAVLAKQVKQIKIEQFEHTPPDASQQLLDQFHDFFRKPKSDRSKVRPRKSNTRDGPAKVDDETRAIIERAIEPFGLSPDLRDDLQDGLYHGLEDAMLAVVLPLCTQIVHLEFMAIFGLSDTLTMAVVDELATKYEAPILSEGRPFEKLHSLAVRNEIAPRLDFGFCLDEITPLLKAPNLRTLRGYCLQCVSCTGNPPPANVSPTLTRFQIDRGVLDDAGVELAFQFFPGLREISYTEGDMIEWNFNAESFGDQLRNHGANLERLILDQVEVGQECLGDLSSLQKLTHFSVDVSILLGGNDDETDTQWDDIAQMVDKLPVSLNFLALFFGDRNMRDYWWIVDRQISHLMGSNVFQALSTIELRRPAPFAESDLAPGWEMTAADETMTRLQRY</sequence>
<reference evidence="3" key="1">
    <citation type="journal article" date="2012" name="PLoS Genet.">
        <title>The genomes of the fungal plant pathogens Cladosporium fulvum and Dothistroma septosporum reveal adaptation to different hosts and lifestyles but also signatures of common ancestry.</title>
        <authorList>
            <person name="de Wit P.J.G.M."/>
            <person name="van der Burgt A."/>
            <person name="Oekmen B."/>
            <person name="Stergiopoulos I."/>
            <person name="Abd-Elsalam K.A."/>
            <person name="Aerts A.L."/>
            <person name="Bahkali A.H."/>
            <person name="Beenen H.G."/>
            <person name="Chettri P."/>
            <person name="Cox M.P."/>
            <person name="Datema E."/>
            <person name="de Vries R.P."/>
            <person name="Dhillon B."/>
            <person name="Ganley A.R."/>
            <person name="Griffiths S.A."/>
            <person name="Guo Y."/>
            <person name="Hamelin R.C."/>
            <person name="Henrissat B."/>
            <person name="Kabir M.S."/>
            <person name="Jashni M.K."/>
            <person name="Kema G."/>
            <person name="Klaubauf S."/>
            <person name="Lapidus A."/>
            <person name="Levasseur A."/>
            <person name="Lindquist E."/>
            <person name="Mehrabi R."/>
            <person name="Ohm R.A."/>
            <person name="Owen T.J."/>
            <person name="Salamov A."/>
            <person name="Schwelm A."/>
            <person name="Schijlen E."/>
            <person name="Sun H."/>
            <person name="van den Burg H.A."/>
            <person name="van Ham R.C.H.J."/>
            <person name="Zhang S."/>
            <person name="Goodwin S.B."/>
            <person name="Grigoriev I.V."/>
            <person name="Collemare J."/>
            <person name="Bradshaw R.E."/>
        </authorList>
    </citation>
    <scope>NUCLEOTIDE SEQUENCE [LARGE SCALE GENOMIC DNA]</scope>
    <source>
        <strain evidence="3">NZE10 / CBS 128990</strain>
    </source>
</reference>
<evidence type="ECO:0000313" key="2">
    <source>
        <dbReference type="EMBL" id="EME41893.1"/>
    </source>
</evidence>
<dbReference type="OMA" id="EGDMIEW"/>
<name>N1PGZ4_DOTSN</name>
<gene>
    <name evidence="2" type="ORF">DOTSEDRAFT_37198</name>
</gene>
<dbReference type="STRING" id="675120.N1PGZ4"/>
<evidence type="ECO:0000313" key="3">
    <source>
        <dbReference type="Proteomes" id="UP000016933"/>
    </source>
</evidence>
<keyword evidence="3" id="KW-1185">Reference proteome</keyword>
<proteinExistence type="predicted"/>
<evidence type="ECO:0000256" key="1">
    <source>
        <dbReference type="SAM" id="MobiDB-lite"/>
    </source>
</evidence>
<dbReference type="EMBL" id="KB446542">
    <property type="protein sequence ID" value="EME41893.1"/>
    <property type="molecule type" value="Genomic_DNA"/>
</dbReference>
<dbReference type="OrthoDB" id="3937678at2759"/>
<accession>N1PGZ4</accession>
<reference evidence="2 3" key="2">
    <citation type="journal article" date="2012" name="PLoS Pathog.">
        <title>Diverse lifestyles and strategies of plant pathogenesis encoded in the genomes of eighteen Dothideomycetes fungi.</title>
        <authorList>
            <person name="Ohm R.A."/>
            <person name="Feau N."/>
            <person name="Henrissat B."/>
            <person name="Schoch C.L."/>
            <person name="Horwitz B.A."/>
            <person name="Barry K.W."/>
            <person name="Condon B.J."/>
            <person name="Copeland A.C."/>
            <person name="Dhillon B."/>
            <person name="Glaser F."/>
            <person name="Hesse C.N."/>
            <person name="Kosti I."/>
            <person name="LaButti K."/>
            <person name="Lindquist E.A."/>
            <person name="Lucas S."/>
            <person name="Salamov A.A."/>
            <person name="Bradshaw R.E."/>
            <person name="Ciuffetti L."/>
            <person name="Hamelin R.C."/>
            <person name="Kema G.H.J."/>
            <person name="Lawrence C."/>
            <person name="Scott J.A."/>
            <person name="Spatafora J.W."/>
            <person name="Turgeon B.G."/>
            <person name="de Wit P.J.G.M."/>
            <person name="Zhong S."/>
            <person name="Goodwin S.B."/>
            <person name="Grigoriev I.V."/>
        </authorList>
    </citation>
    <scope>NUCLEOTIDE SEQUENCE [LARGE SCALE GENOMIC DNA]</scope>
    <source>
        <strain evidence="3">NZE10 / CBS 128990</strain>
    </source>
</reference>
<organism evidence="2 3">
    <name type="scientific">Dothistroma septosporum (strain NZE10 / CBS 128990)</name>
    <name type="common">Red band needle blight fungus</name>
    <name type="synonym">Mycosphaerella pini</name>
    <dbReference type="NCBI Taxonomy" id="675120"/>
    <lineage>
        <taxon>Eukaryota</taxon>
        <taxon>Fungi</taxon>
        <taxon>Dikarya</taxon>
        <taxon>Ascomycota</taxon>
        <taxon>Pezizomycotina</taxon>
        <taxon>Dothideomycetes</taxon>
        <taxon>Dothideomycetidae</taxon>
        <taxon>Mycosphaerellales</taxon>
        <taxon>Mycosphaerellaceae</taxon>
        <taxon>Dothistroma</taxon>
    </lineage>
</organism>
<feature type="region of interest" description="Disordered" evidence="1">
    <location>
        <begin position="131"/>
        <end position="152"/>
    </location>
</feature>